<dbReference type="SMART" id="SM00878">
    <property type="entry name" value="Biotin_carb_C"/>
    <property type="match status" value="1"/>
</dbReference>
<dbReference type="InterPro" id="IPR016185">
    <property type="entry name" value="PreATP-grasp_dom_sf"/>
</dbReference>
<dbReference type="GO" id="GO:0046872">
    <property type="term" value="F:metal ion binding"/>
    <property type="evidence" value="ECO:0007669"/>
    <property type="project" value="UniProtKB-KW"/>
</dbReference>
<evidence type="ECO:0000256" key="4">
    <source>
        <dbReference type="ARBA" id="ARBA00013263"/>
    </source>
</evidence>
<evidence type="ECO:0000256" key="12">
    <source>
        <dbReference type="PROSITE-ProRule" id="PRU00409"/>
    </source>
</evidence>
<dbReference type="Gene3D" id="3.30.470.20">
    <property type="entry name" value="ATP-grasp fold, B domain"/>
    <property type="match status" value="1"/>
</dbReference>
<accession>A0A538TMJ3</accession>
<evidence type="ECO:0000256" key="5">
    <source>
        <dbReference type="ARBA" id="ARBA00022598"/>
    </source>
</evidence>
<dbReference type="SUPFAM" id="SSF56059">
    <property type="entry name" value="Glutathione synthetase ATP-binding domain-like"/>
    <property type="match status" value="1"/>
</dbReference>
<keyword evidence="13" id="KW-0444">Lipid biosynthesis</keyword>
<dbReference type="SUPFAM" id="SSF52440">
    <property type="entry name" value="PreATP-grasp domain"/>
    <property type="match status" value="1"/>
</dbReference>
<feature type="domain" description="Biotin carboxylation" evidence="15">
    <location>
        <begin position="1"/>
        <end position="446"/>
    </location>
</feature>
<keyword evidence="6" id="KW-0479">Metal-binding</keyword>
<dbReference type="Pfam" id="PF02786">
    <property type="entry name" value="CPSase_L_D2"/>
    <property type="match status" value="1"/>
</dbReference>
<dbReference type="EC" id="6.3.4.14" evidence="4 13"/>
<evidence type="ECO:0000256" key="10">
    <source>
        <dbReference type="ARBA" id="ARBA00023267"/>
    </source>
</evidence>
<dbReference type="UniPathway" id="UPA00655">
    <property type="reaction ID" value="UER00711"/>
</dbReference>
<dbReference type="InterPro" id="IPR011761">
    <property type="entry name" value="ATP-grasp"/>
</dbReference>
<dbReference type="GO" id="GO:0006633">
    <property type="term" value="P:fatty acid biosynthetic process"/>
    <property type="evidence" value="ECO:0007669"/>
    <property type="project" value="UniProtKB-KW"/>
</dbReference>
<name>A0A538TMJ3_UNCEI</name>
<evidence type="ECO:0000313" key="16">
    <source>
        <dbReference type="EMBL" id="TMQ64815.1"/>
    </source>
</evidence>
<dbReference type="Pfam" id="PF00289">
    <property type="entry name" value="Biotin_carb_N"/>
    <property type="match status" value="1"/>
</dbReference>
<sequence length="452" mass="49570">MFRKILVANRGEIALRIIRAARELGIETVAVFSEADRDSLHVRLADEAVCIGPPPSSASYLHIPRIISAAEVTAAEAIHPGYGFLSENAHFAEVCESCHIRFIGPTSEMIRAMGDKAVARKTVALAGVPVTPGSEGILSSADDAVAVAQKLGFPVIIKASAGGGGKGMRIATDEASLRNGVLTAQAEAEANFGSGEVYLERYIERPRHIEFQIFGDRQGNVVHLGERECSIQRRHQKLIEESPSVALTPELRKRMGAAAIKGARAIRYEGAGTIEFLLGPTGEFYFMEMNTRIQVEHPVTEEVTRLDLIKAQIAVAAGEPLPWKQEEIKIDGHAIECRINAERPEQNFQPSPGTVRYFHGPGGPGVRVDSHLYSGYVVPSYYDSMVAKIICWGRDRDEALARMRRALQETVVEGIDTTLSFHLQILADEKFRRGEIHTGYLDEFFAARKQAA</sequence>
<evidence type="ECO:0000259" key="14">
    <source>
        <dbReference type="PROSITE" id="PS50975"/>
    </source>
</evidence>
<gene>
    <name evidence="16" type="primary">accC</name>
    <name evidence="16" type="ORF">E6K79_07195</name>
</gene>
<dbReference type="SUPFAM" id="SSF51246">
    <property type="entry name" value="Rudiment single hybrid motif"/>
    <property type="match status" value="1"/>
</dbReference>
<dbReference type="NCBIfam" id="NF006367">
    <property type="entry name" value="PRK08591.1"/>
    <property type="match status" value="1"/>
</dbReference>
<evidence type="ECO:0000256" key="13">
    <source>
        <dbReference type="RuleBase" id="RU365063"/>
    </source>
</evidence>
<reference evidence="16 17" key="1">
    <citation type="journal article" date="2019" name="Nat. Microbiol.">
        <title>Mediterranean grassland soil C-N compound turnover is dependent on rainfall and depth, and is mediated by genomically divergent microorganisms.</title>
        <authorList>
            <person name="Diamond S."/>
            <person name="Andeer P.F."/>
            <person name="Li Z."/>
            <person name="Crits-Christoph A."/>
            <person name="Burstein D."/>
            <person name="Anantharaman K."/>
            <person name="Lane K.R."/>
            <person name="Thomas B.C."/>
            <person name="Pan C."/>
            <person name="Northen T.R."/>
            <person name="Banfield J.F."/>
        </authorList>
    </citation>
    <scope>NUCLEOTIDE SEQUENCE [LARGE SCALE GENOMIC DNA]</scope>
    <source>
        <strain evidence="16">WS_9</strain>
    </source>
</reference>
<keyword evidence="8 12" id="KW-0067">ATP-binding</keyword>
<dbReference type="AlphaFoldDB" id="A0A538TMJ3"/>
<dbReference type="InterPro" id="IPR005482">
    <property type="entry name" value="Biotin_COase_C"/>
</dbReference>
<evidence type="ECO:0000256" key="2">
    <source>
        <dbReference type="ARBA" id="ARBA00004956"/>
    </source>
</evidence>
<evidence type="ECO:0000313" key="17">
    <source>
        <dbReference type="Proteomes" id="UP000317691"/>
    </source>
</evidence>
<comment type="pathway">
    <text evidence="2 13">Lipid metabolism; malonyl-CoA biosynthesis; malonyl-CoA from acetyl-CoA: step 1/1.</text>
</comment>
<keyword evidence="5 13" id="KW-0436">Ligase</keyword>
<dbReference type="InterPro" id="IPR011054">
    <property type="entry name" value="Rudment_hybrid_motif"/>
</dbReference>
<dbReference type="EMBL" id="VBOZ01000017">
    <property type="protein sequence ID" value="TMQ64815.1"/>
    <property type="molecule type" value="Genomic_DNA"/>
</dbReference>
<dbReference type="InterPro" id="IPR051602">
    <property type="entry name" value="ACC_Biotin_Carboxylase"/>
</dbReference>
<evidence type="ECO:0000256" key="9">
    <source>
        <dbReference type="ARBA" id="ARBA00022842"/>
    </source>
</evidence>
<comment type="function">
    <text evidence="1 13">This protein is a component of the acetyl coenzyme A carboxylase complex; first, biotin carboxylase catalyzes the carboxylation of the carrier protein and then the transcarboxylase transfers the carboxyl group to form malonyl-CoA.</text>
</comment>
<evidence type="ECO:0000256" key="3">
    <source>
        <dbReference type="ARBA" id="ARBA00011750"/>
    </source>
</evidence>
<comment type="catalytic activity">
    <reaction evidence="11 13">
        <text>N(6)-biotinyl-L-lysyl-[protein] + hydrogencarbonate + ATP = N(6)-carboxybiotinyl-L-lysyl-[protein] + ADP + phosphate + H(+)</text>
        <dbReference type="Rhea" id="RHEA:13501"/>
        <dbReference type="Rhea" id="RHEA-COMP:10505"/>
        <dbReference type="Rhea" id="RHEA-COMP:10506"/>
        <dbReference type="ChEBI" id="CHEBI:15378"/>
        <dbReference type="ChEBI" id="CHEBI:17544"/>
        <dbReference type="ChEBI" id="CHEBI:30616"/>
        <dbReference type="ChEBI" id="CHEBI:43474"/>
        <dbReference type="ChEBI" id="CHEBI:83144"/>
        <dbReference type="ChEBI" id="CHEBI:83145"/>
        <dbReference type="ChEBI" id="CHEBI:456216"/>
        <dbReference type="EC" id="6.3.4.14"/>
    </reaction>
</comment>
<dbReference type="GO" id="GO:0004075">
    <property type="term" value="F:biotin carboxylase activity"/>
    <property type="evidence" value="ECO:0007669"/>
    <property type="project" value="UniProtKB-EC"/>
</dbReference>
<dbReference type="InterPro" id="IPR005481">
    <property type="entry name" value="BC-like_N"/>
</dbReference>
<evidence type="ECO:0000256" key="6">
    <source>
        <dbReference type="ARBA" id="ARBA00022723"/>
    </source>
</evidence>
<keyword evidence="10 13" id="KW-0092">Biotin</keyword>
<keyword evidence="13" id="KW-0275">Fatty acid biosynthesis</keyword>
<comment type="caution">
    <text evidence="16">The sequence shown here is derived from an EMBL/GenBank/DDBJ whole genome shotgun (WGS) entry which is preliminary data.</text>
</comment>
<dbReference type="GO" id="GO:2001295">
    <property type="term" value="P:malonyl-CoA biosynthetic process"/>
    <property type="evidence" value="ECO:0007669"/>
    <property type="project" value="UniProtKB-UniPathway"/>
</dbReference>
<evidence type="ECO:0000256" key="1">
    <source>
        <dbReference type="ARBA" id="ARBA00003761"/>
    </source>
</evidence>
<dbReference type="Proteomes" id="UP000317691">
    <property type="component" value="Unassembled WGS sequence"/>
</dbReference>
<evidence type="ECO:0000256" key="11">
    <source>
        <dbReference type="ARBA" id="ARBA00048600"/>
    </source>
</evidence>
<dbReference type="FunFam" id="3.40.50.20:FF:000010">
    <property type="entry name" value="Propionyl-CoA carboxylase subunit alpha"/>
    <property type="match status" value="1"/>
</dbReference>
<evidence type="ECO:0000256" key="7">
    <source>
        <dbReference type="ARBA" id="ARBA00022741"/>
    </source>
</evidence>
<evidence type="ECO:0000259" key="15">
    <source>
        <dbReference type="PROSITE" id="PS50979"/>
    </source>
</evidence>
<dbReference type="PROSITE" id="PS00867">
    <property type="entry name" value="CPSASE_2"/>
    <property type="match status" value="1"/>
</dbReference>
<comment type="subunit">
    <text evidence="3 13">Acetyl-CoA carboxylase is a heterohexamer of biotin carboxyl carrier protein, biotin carboxylase and the two subunits of carboxyl transferase in a 2:2 complex.</text>
</comment>
<dbReference type="InterPro" id="IPR011764">
    <property type="entry name" value="Biotin_carboxylation_dom"/>
</dbReference>
<proteinExistence type="predicted"/>
<dbReference type="PANTHER" id="PTHR48095:SF2">
    <property type="entry name" value="BIOTIN CARBOXYLASE, CHLOROPLASTIC"/>
    <property type="match status" value="1"/>
</dbReference>
<dbReference type="PROSITE" id="PS50979">
    <property type="entry name" value="BC"/>
    <property type="match status" value="1"/>
</dbReference>
<keyword evidence="7 12" id="KW-0547">Nucleotide-binding</keyword>
<protein>
    <recommendedName>
        <fullName evidence="4 13">Biotin carboxylase</fullName>
        <ecNumber evidence="4 13">6.3.4.14</ecNumber>
    </recommendedName>
    <alternativeName>
        <fullName evidence="13">Acetyl-coenzyme A carboxylase biotin carboxylase subunit A</fullName>
    </alternativeName>
</protein>
<organism evidence="16 17">
    <name type="scientific">Eiseniibacteriota bacterium</name>
    <dbReference type="NCBI Taxonomy" id="2212470"/>
    <lineage>
        <taxon>Bacteria</taxon>
        <taxon>Candidatus Eiseniibacteriota</taxon>
    </lineage>
</organism>
<dbReference type="PANTHER" id="PTHR48095">
    <property type="entry name" value="PYRUVATE CARBOXYLASE SUBUNIT A"/>
    <property type="match status" value="1"/>
</dbReference>
<dbReference type="NCBIfam" id="TIGR00514">
    <property type="entry name" value="accC"/>
    <property type="match status" value="1"/>
</dbReference>
<dbReference type="InterPro" id="IPR004549">
    <property type="entry name" value="Acetyl_CoA_COase_biotin_COase"/>
</dbReference>
<dbReference type="PROSITE" id="PS50975">
    <property type="entry name" value="ATP_GRASP"/>
    <property type="match status" value="1"/>
</dbReference>
<dbReference type="PROSITE" id="PS00866">
    <property type="entry name" value="CPSASE_1"/>
    <property type="match status" value="1"/>
</dbReference>
<keyword evidence="13" id="KW-0276">Fatty acid metabolism</keyword>
<dbReference type="InterPro" id="IPR005479">
    <property type="entry name" value="CPAse_ATP-bd"/>
</dbReference>
<feature type="domain" description="ATP-grasp" evidence="14">
    <location>
        <begin position="120"/>
        <end position="317"/>
    </location>
</feature>
<dbReference type="GO" id="GO:0005524">
    <property type="term" value="F:ATP binding"/>
    <property type="evidence" value="ECO:0007669"/>
    <property type="project" value="UniProtKB-UniRule"/>
</dbReference>
<dbReference type="FunFam" id="3.30.1490.20:FF:000018">
    <property type="entry name" value="Biotin carboxylase"/>
    <property type="match status" value="1"/>
</dbReference>
<keyword evidence="9" id="KW-0460">Magnesium</keyword>
<evidence type="ECO:0000256" key="8">
    <source>
        <dbReference type="ARBA" id="ARBA00022840"/>
    </source>
</evidence>
<keyword evidence="13" id="KW-0443">Lipid metabolism</keyword>
<dbReference type="Pfam" id="PF02785">
    <property type="entry name" value="Biotin_carb_C"/>
    <property type="match status" value="1"/>
</dbReference>